<sequence length="68" mass="7723">MIKIKEKHFLHKKARYRSYTKDNIAPDKVQSSKSDCGCSYGNAPDDLPVDFPPNTCKENPWKVTPPAD</sequence>
<proteinExistence type="predicted"/>
<gene>
    <name evidence="2" type="ORF">J4P90_11380</name>
</gene>
<dbReference type="EMBL" id="JAGDQJ010000013">
    <property type="protein sequence ID" value="MBO1625835.1"/>
    <property type="molecule type" value="Genomic_DNA"/>
</dbReference>
<accession>A0ABS3NYC1</accession>
<keyword evidence="3" id="KW-1185">Reference proteome</keyword>
<name>A0ABS3NYC1_9BACI</name>
<feature type="region of interest" description="Disordered" evidence="1">
    <location>
        <begin position="49"/>
        <end position="68"/>
    </location>
</feature>
<reference evidence="2 3" key="1">
    <citation type="submission" date="2021-03" db="EMBL/GenBank/DDBJ databases">
        <title>Identification of novel Bacillus strains.</title>
        <authorList>
            <person name="Xiao Z."/>
            <person name="Li Y."/>
            <person name="Shen J."/>
        </authorList>
    </citation>
    <scope>NUCLEOTIDE SEQUENCE [LARGE SCALE GENOMIC DNA]</scope>
    <source>
        <strain evidence="2 3">SY8</strain>
    </source>
</reference>
<dbReference type="Proteomes" id="UP000677611">
    <property type="component" value="Unassembled WGS sequence"/>
</dbReference>
<comment type="caution">
    <text evidence="2">The sequence shown here is derived from an EMBL/GenBank/DDBJ whole genome shotgun (WGS) entry which is preliminary data.</text>
</comment>
<evidence type="ECO:0000313" key="2">
    <source>
        <dbReference type="EMBL" id="MBO1625835.1"/>
    </source>
</evidence>
<protein>
    <recommendedName>
        <fullName evidence="4">Spore coat protein D</fullName>
    </recommendedName>
</protein>
<organism evidence="2 3">
    <name type="scientific">Bacillus arachidis</name>
    <dbReference type="NCBI Taxonomy" id="2819290"/>
    <lineage>
        <taxon>Bacteria</taxon>
        <taxon>Bacillati</taxon>
        <taxon>Bacillota</taxon>
        <taxon>Bacilli</taxon>
        <taxon>Bacillales</taxon>
        <taxon>Bacillaceae</taxon>
        <taxon>Bacillus</taxon>
    </lineage>
</organism>
<evidence type="ECO:0000256" key="1">
    <source>
        <dbReference type="SAM" id="MobiDB-lite"/>
    </source>
</evidence>
<evidence type="ECO:0008006" key="4">
    <source>
        <dbReference type="Google" id="ProtNLM"/>
    </source>
</evidence>
<evidence type="ECO:0000313" key="3">
    <source>
        <dbReference type="Proteomes" id="UP000677611"/>
    </source>
</evidence>